<proteinExistence type="predicted"/>
<dbReference type="AlphaFoldDB" id="T0KVG9"/>
<evidence type="ECO:0000313" key="1">
    <source>
        <dbReference type="EMBL" id="EQB43331.1"/>
    </source>
</evidence>
<sequence length="19" mass="2084">MPPAATRWPAFIDNISAII</sequence>
<dbReference type="Proteomes" id="UP000015530">
    <property type="component" value="Unassembled WGS sequence"/>
</dbReference>
<reference evidence="2" key="1">
    <citation type="journal article" date="2013" name="Mol. Plant Microbe Interact.">
        <title>Global aspects of pacC regulation of pathogenicity genes in Colletotrichum gloeosporioides as revealed by transcriptome analysis.</title>
        <authorList>
            <person name="Alkan N."/>
            <person name="Meng X."/>
            <person name="Friedlander G."/>
            <person name="Reuveni E."/>
            <person name="Sukno S."/>
            <person name="Sherman A."/>
            <person name="Thon M."/>
            <person name="Fluhr R."/>
            <person name="Prusky D."/>
        </authorList>
    </citation>
    <scope>NUCLEOTIDE SEQUENCE [LARGE SCALE GENOMIC DNA]</scope>
    <source>
        <strain evidence="2">Cg-14</strain>
    </source>
</reference>
<protein>
    <submittedName>
        <fullName evidence="1">Uncharacterized protein</fullName>
    </submittedName>
</protein>
<accession>T0KVG9</accession>
<organism evidence="1 2">
    <name type="scientific">Colletotrichum gloeosporioides (strain Cg-14)</name>
    <name type="common">Anthracnose fungus</name>
    <name type="synonym">Glomerella cingulata</name>
    <dbReference type="NCBI Taxonomy" id="1237896"/>
    <lineage>
        <taxon>Eukaryota</taxon>
        <taxon>Fungi</taxon>
        <taxon>Dikarya</taxon>
        <taxon>Ascomycota</taxon>
        <taxon>Pezizomycotina</taxon>
        <taxon>Sordariomycetes</taxon>
        <taxon>Hypocreomycetidae</taxon>
        <taxon>Glomerellales</taxon>
        <taxon>Glomerellaceae</taxon>
        <taxon>Colletotrichum</taxon>
        <taxon>Colletotrichum gloeosporioides species complex</taxon>
    </lineage>
</organism>
<dbReference type="HOGENOM" id="CLU_3429965_0_0_1"/>
<dbReference type="EMBL" id="AMYD01004334">
    <property type="protein sequence ID" value="EQB43331.1"/>
    <property type="molecule type" value="Genomic_DNA"/>
</dbReference>
<evidence type="ECO:0000313" key="2">
    <source>
        <dbReference type="Proteomes" id="UP000015530"/>
    </source>
</evidence>
<gene>
    <name evidence="1" type="ORF">CGLO_18023</name>
</gene>
<name>T0KVG9_COLGC</name>
<comment type="caution">
    <text evidence="1">The sequence shown here is derived from an EMBL/GenBank/DDBJ whole genome shotgun (WGS) entry which is preliminary data.</text>
</comment>